<evidence type="ECO:0000256" key="2">
    <source>
        <dbReference type="SAM" id="Phobius"/>
    </source>
</evidence>
<protein>
    <submittedName>
        <fullName evidence="3">Cation:proton antiporter</fullName>
    </submittedName>
</protein>
<keyword evidence="2" id="KW-0472">Membrane</keyword>
<dbReference type="Proteomes" id="UP000284547">
    <property type="component" value="Unassembled WGS sequence"/>
</dbReference>
<dbReference type="PANTHER" id="PTHR34703:SF1">
    <property type="entry name" value="ANTIPORTER SUBUNIT MNHG2-RELATED"/>
    <property type="match status" value="1"/>
</dbReference>
<evidence type="ECO:0000313" key="3">
    <source>
        <dbReference type="EMBL" id="RGP35873.1"/>
    </source>
</evidence>
<dbReference type="InterPro" id="IPR005133">
    <property type="entry name" value="PhaG_MnhG_YufB"/>
</dbReference>
<dbReference type="GO" id="GO:0015385">
    <property type="term" value="F:sodium:proton antiporter activity"/>
    <property type="evidence" value="ECO:0007669"/>
    <property type="project" value="TreeGrafter"/>
</dbReference>
<comment type="caution">
    <text evidence="3">The sequence shown here is derived from an EMBL/GenBank/DDBJ whole genome shotgun (WGS) entry which is preliminary data.</text>
</comment>
<evidence type="ECO:0000256" key="1">
    <source>
        <dbReference type="SAM" id="MobiDB-lite"/>
    </source>
</evidence>
<dbReference type="Pfam" id="PF03334">
    <property type="entry name" value="PhaG_MnhG_YufB"/>
    <property type="match status" value="1"/>
</dbReference>
<feature type="region of interest" description="Disordered" evidence="1">
    <location>
        <begin position="104"/>
        <end position="124"/>
    </location>
</feature>
<feature type="transmembrane region" description="Helical" evidence="2">
    <location>
        <begin position="48"/>
        <end position="67"/>
    </location>
</feature>
<reference evidence="3 4" key="1">
    <citation type="submission" date="2018-08" db="EMBL/GenBank/DDBJ databases">
        <title>Flavobacterium tibetense sp. nov., isolated from a wetland YonghuCo on Tibetan Plateau.</title>
        <authorList>
            <person name="Phurbu D."/>
            <person name="Lu H."/>
            <person name="Xing P."/>
        </authorList>
    </citation>
    <scope>NUCLEOTIDE SEQUENCE [LARGE SCALE GENOMIC DNA]</scope>
    <source>
        <strain evidence="3 4">DJC</strain>
    </source>
</reference>
<keyword evidence="4" id="KW-1185">Reference proteome</keyword>
<evidence type="ECO:0000313" key="4">
    <source>
        <dbReference type="Proteomes" id="UP000284547"/>
    </source>
</evidence>
<dbReference type="AlphaFoldDB" id="A0A411YYP7"/>
<proteinExistence type="predicted"/>
<name>A0A411YYP7_9RHOB</name>
<organism evidence="3 4">
    <name type="scientific">Pseudotabrizicola alkalilacus</name>
    <dbReference type="NCBI Taxonomy" id="2305252"/>
    <lineage>
        <taxon>Bacteria</taxon>
        <taxon>Pseudomonadati</taxon>
        <taxon>Pseudomonadota</taxon>
        <taxon>Alphaproteobacteria</taxon>
        <taxon>Rhodobacterales</taxon>
        <taxon>Paracoccaceae</taxon>
        <taxon>Pseudotabrizicola</taxon>
    </lineage>
</organism>
<dbReference type="NCBIfam" id="TIGR01300">
    <property type="entry name" value="CPA3_mnhG_phaG"/>
    <property type="match status" value="1"/>
</dbReference>
<keyword evidence="2" id="KW-0812">Transmembrane</keyword>
<feature type="compositionally biased region" description="Polar residues" evidence="1">
    <location>
        <begin position="111"/>
        <end position="124"/>
    </location>
</feature>
<dbReference type="RefSeq" id="WP_118155355.1">
    <property type="nucleotide sequence ID" value="NZ_QWEY01000011.1"/>
</dbReference>
<gene>
    <name evidence="3" type="ORF">D1012_17560</name>
</gene>
<feature type="transmembrane region" description="Helical" evidence="2">
    <location>
        <begin position="73"/>
        <end position="94"/>
    </location>
</feature>
<keyword evidence="2" id="KW-1133">Transmembrane helix</keyword>
<dbReference type="OrthoDB" id="4427992at2"/>
<accession>A0A411YYP7</accession>
<sequence length="124" mass="13442">MTALDSLPPWLMALVAFFLVLGSTLTLLGAFGLFHLKSFYDRIHAPTLGTSWGTAGILLASLLTWSWVQDRVFVHELVIGLCVMLTTPVTLMFLGRAALHRDRADGRGTVPASNAKKQAADSTD</sequence>
<dbReference type="EMBL" id="QWEY01000011">
    <property type="protein sequence ID" value="RGP35873.1"/>
    <property type="molecule type" value="Genomic_DNA"/>
</dbReference>
<dbReference type="PANTHER" id="PTHR34703">
    <property type="entry name" value="ANTIPORTER SUBUNIT MNHG2-RELATED"/>
    <property type="match status" value="1"/>
</dbReference>
<feature type="transmembrane region" description="Helical" evidence="2">
    <location>
        <begin position="12"/>
        <end position="36"/>
    </location>
</feature>